<feature type="compositionally biased region" description="Polar residues" evidence="10">
    <location>
        <begin position="648"/>
        <end position="658"/>
    </location>
</feature>
<dbReference type="PANTHER" id="PTHR46077:SF1">
    <property type="entry name" value="TOP1 BINDING ARGININE_SERINE RICH PROTEIN, E3 UBIQUITIN LIGASE"/>
    <property type="match status" value="1"/>
</dbReference>
<feature type="domain" description="RING-type" evidence="11">
    <location>
        <begin position="52"/>
        <end position="91"/>
    </location>
</feature>
<dbReference type="AlphaFoldDB" id="A0A8J4XYA6"/>
<evidence type="ECO:0000256" key="3">
    <source>
        <dbReference type="ARBA" id="ARBA00022679"/>
    </source>
</evidence>
<gene>
    <name evidence="12" type="primary">TOPORS</name>
    <name evidence="12" type="ORF">GWK47_012966</name>
</gene>
<organism evidence="12 13">
    <name type="scientific">Chionoecetes opilio</name>
    <name type="common">Atlantic snow crab</name>
    <name type="synonym">Cancer opilio</name>
    <dbReference type="NCBI Taxonomy" id="41210"/>
    <lineage>
        <taxon>Eukaryota</taxon>
        <taxon>Metazoa</taxon>
        <taxon>Ecdysozoa</taxon>
        <taxon>Arthropoda</taxon>
        <taxon>Crustacea</taxon>
        <taxon>Multicrustacea</taxon>
        <taxon>Malacostraca</taxon>
        <taxon>Eumalacostraca</taxon>
        <taxon>Eucarida</taxon>
        <taxon>Decapoda</taxon>
        <taxon>Pleocyemata</taxon>
        <taxon>Brachyura</taxon>
        <taxon>Eubrachyura</taxon>
        <taxon>Majoidea</taxon>
        <taxon>Majidae</taxon>
        <taxon>Chionoecetes</taxon>
    </lineage>
</organism>
<dbReference type="Pfam" id="PF26084">
    <property type="entry name" value="PWI_Topors"/>
    <property type="match status" value="1"/>
</dbReference>
<sequence length="837" mass="94053">MQSPRERHHEGETSSSKGPEPGSQPGSEGKTCTASPPGSPASTASPISDDTCPICLGNITDKCMANSCQHCFCLVCLKEWSKQKAVCPLCKESFTKIIYEIKSETEFKEWKVPRHEQSHPITNFHAFFVPDRRFFGYRTTNFPGAASLRRQHPGNFGDVIPSGPREPRSAAFNMRGSSFFRLNIYLNNEWVQPIADITGRYRQSSPELYREQPALTHRLVPWVNRELAALVHSTRIGVVLTEIMDLIERYAINSREFRRAVRPHLGNRTNHFVHEFYHFARSPYDMVGHDNAARYVPRYGFNDESSSDSSSTEDSDAVVEVDVRGNPVSSATNRTQQQGSVAAPENVEREEILTQEGSVLISSDESSTNETPRQTNLFVQQTPPQLSPSEDLGHPVSAAFMMNQLVGRARNFLNSINEGASTSLAEESVASRSSAKRTLKTELPSDYDDSDACIIVEEVNKREKTPEIITLDSEEEEERSQLAASMHNKKSRRKHDRESTQGSGRTSNSHSHRERKGKRKPCLNRSNFPVSLSLSCATTSSSSRTSNRDHSYCNVQEVEEVITCNIREQSDQPSSSEDVSHNYKIPKTVQNNKDRPYTLKGYIISSDSESSFQAPQRKKRKHKEKKSKTREPVSVQSPEDTSRGEGCGSSSWQDTNSPAREKCSPLRKRRKDHKSKVKNSSKSHSLASHKKHGRHCASETSSNNWGNSDSVWTPSSSMTERSSSRDRDGQRQDGSSSEYSSNPKSCQAKEKRDGQSSSKSKYLVKRGKHKKKDRYKEKSKKVKKGKHKKKCKSRRSICSLSSDSDSTDESTEEKWEGPWRQGPTTEGGVVVKRLTIV</sequence>
<keyword evidence="6" id="KW-0862">Zinc</keyword>
<evidence type="ECO:0000256" key="7">
    <source>
        <dbReference type="ARBA" id="ARBA00023015"/>
    </source>
</evidence>
<dbReference type="InterPro" id="IPR058746">
    <property type="entry name" value="Znf_RING-type_Topors"/>
</dbReference>
<keyword evidence="8" id="KW-0804">Transcription</keyword>
<feature type="region of interest" description="Disordered" evidence="10">
    <location>
        <begin position="567"/>
        <end position="827"/>
    </location>
</feature>
<dbReference type="InterPro" id="IPR058745">
    <property type="entry name" value="PWI_Topors"/>
</dbReference>
<dbReference type="PROSITE" id="PS50089">
    <property type="entry name" value="ZF_RING_2"/>
    <property type="match status" value="1"/>
</dbReference>
<dbReference type="EMBL" id="JACEEZ010020103">
    <property type="protein sequence ID" value="KAG0714999.1"/>
    <property type="molecule type" value="Genomic_DNA"/>
</dbReference>
<keyword evidence="13" id="KW-1185">Reference proteome</keyword>
<evidence type="ECO:0000256" key="2">
    <source>
        <dbReference type="ARBA" id="ARBA00012483"/>
    </source>
</evidence>
<evidence type="ECO:0000313" key="12">
    <source>
        <dbReference type="EMBL" id="KAG0714999.1"/>
    </source>
</evidence>
<evidence type="ECO:0000313" key="13">
    <source>
        <dbReference type="Proteomes" id="UP000770661"/>
    </source>
</evidence>
<keyword evidence="7" id="KW-0805">Transcription regulation</keyword>
<keyword evidence="5 9" id="KW-0863">Zinc-finger</keyword>
<evidence type="ECO:0000256" key="8">
    <source>
        <dbReference type="ARBA" id="ARBA00023163"/>
    </source>
</evidence>
<feature type="compositionally biased region" description="Polar residues" evidence="10">
    <location>
        <begin position="422"/>
        <end position="433"/>
    </location>
</feature>
<dbReference type="OrthoDB" id="365379at2759"/>
<evidence type="ECO:0000256" key="10">
    <source>
        <dbReference type="SAM" id="MobiDB-lite"/>
    </source>
</evidence>
<evidence type="ECO:0000256" key="1">
    <source>
        <dbReference type="ARBA" id="ARBA00000900"/>
    </source>
</evidence>
<dbReference type="SUPFAM" id="SSF57850">
    <property type="entry name" value="RING/U-box"/>
    <property type="match status" value="1"/>
</dbReference>
<dbReference type="EC" id="2.3.2.27" evidence="2"/>
<evidence type="ECO:0000256" key="5">
    <source>
        <dbReference type="ARBA" id="ARBA00022771"/>
    </source>
</evidence>
<dbReference type="Pfam" id="PF13639">
    <property type="entry name" value="zf-RING_2"/>
    <property type="match status" value="1"/>
</dbReference>
<feature type="compositionally biased region" description="Low complexity" evidence="10">
    <location>
        <begin position="14"/>
        <end position="45"/>
    </location>
</feature>
<evidence type="ECO:0000256" key="9">
    <source>
        <dbReference type="PROSITE-ProRule" id="PRU00175"/>
    </source>
</evidence>
<dbReference type="CDD" id="cd16574">
    <property type="entry name" value="RING-HC_Topors"/>
    <property type="match status" value="1"/>
</dbReference>
<feature type="compositionally biased region" description="Basic residues" evidence="10">
    <location>
        <begin position="665"/>
        <end position="695"/>
    </location>
</feature>
<name>A0A8J4XYA6_CHIOP</name>
<feature type="region of interest" description="Disordered" evidence="10">
    <location>
        <begin position="326"/>
        <end position="352"/>
    </location>
</feature>
<reference evidence="12" key="1">
    <citation type="submission" date="2020-07" db="EMBL/GenBank/DDBJ databases">
        <title>The High-quality genome of the commercially important snow crab, Chionoecetes opilio.</title>
        <authorList>
            <person name="Jeong J.-H."/>
            <person name="Ryu S."/>
        </authorList>
    </citation>
    <scope>NUCLEOTIDE SEQUENCE</scope>
    <source>
        <strain evidence="12">MADBK_172401_WGS</strain>
        <tissue evidence="12">Digestive gland</tissue>
    </source>
</reference>
<feature type="compositionally biased region" description="Basic residues" evidence="10">
    <location>
        <begin position="616"/>
        <end position="628"/>
    </location>
</feature>
<dbReference type="GO" id="GO:0008270">
    <property type="term" value="F:zinc ion binding"/>
    <property type="evidence" value="ECO:0007669"/>
    <property type="project" value="UniProtKB-KW"/>
</dbReference>
<feature type="compositionally biased region" description="Basic residues" evidence="10">
    <location>
        <begin position="510"/>
        <end position="522"/>
    </location>
</feature>
<proteinExistence type="predicted"/>
<dbReference type="Gene3D" id="3.30.40.10">
    <property type="entry name" value="Zinc/RING finger domain, C3HC4 (zinc finger)"/>
    <property type="match status" value="1"/>
</dbReference>
<evidence type="ECO:0000256" key="6">
    <source>
        <dbReference type="ARBA" id="ARBA00022833"/>
    </source>
</evidence>
<dbReference type="Proteomes" id="UP000770661">
    <property type="component" value="Unassembled WGS sequence"/>
</dbReference>
<feature type="compositionally biased region" description="Basic residues" evidence="10">
    <location>
        <begin position="762"/>
        <end position="795"/>
    </location>
</feature>
<evidence type="ECO:0000259" key="11">
    <source>
        <dbReference type="PROSITE" id="PS50089"/>
    </source>
</evidence>
<feature type="compositionally biased region" description="Polar residues" evidence="10">
    <location>
        <begin position="327"/>
        <end position="340"/>
    </location>
</feature>
<feature type="compositionally biased region" description="Polar residues" evidence="10">
    <location>
        <begin position="605"/>
        <end position="614"/>
    </location>
</feature>
<feature type="region of interest" description="Disordered" evidence="10">
    <location>
        <begin position="422"/>
        <end position="445"/>
    </location>
</feature>
<dbReference type="InterPro" id="IPR017907">
    <property type="entry name" value="Znf_RING_CS"/>
</dbReference>
<keyword evidence="3" id="KW-0808">Transferase</keyword>
<feature type="compositionally biased region" description="Basic and acidic residues" evidence="10">
    <location>
        <begin position="722"/>
        <end position="731"/>
    </location>
</feature>
<feature type="compositionally biased region" description="Polar residues" evidence="10">
    <location>
        <begin position="698"/>
        <end position="714"/>
    </location>
</feature>
<feature type="compositionally biased region" description="Basic and acidic residues" evidence="10">
    <location>
        <begin position="1"/>
        <end position="12"/>
    </location>
</feature>
<dbReference type="InterPro" id="IPR001841">
    <property type="entry name" value="Znf_RING"/>
</dbReference>
<dbReference type="GO" id="GO:0006513">
    <property type="term" value="P:protein monoubiquitination"/>
    <property type="evidence" value="ECO:0007669"/>
    <property type="project" value="TreeGrafter"/>
</dbReference>
<feature type="region of interest" description="Disordered" evidence="10">
    <location>
        <begin position="1"/>
        <end position="45"/>
    </location>
</feature>
<comment type="catalytic activity">
    <reaction evidence="1">
        <text>S-ubiquitinyl-[E2 ubiquitin-conjugating enzyme]-L-cysteine + [acceptor protein]-L-lysine = [E2 ubiquitin-conjugating enzyme]-L-cysteine + N(6)-ubiquitinyl-[acceptor protein]-L-lysine.</text>
        <dbReference type="EC" id="2.3.2.27"/>
    </reaction>
</comment>
<feature type="compositionally biased region" description="Polar residues" evidence="10">
    <location>
        <begin position="500"/>
        <end position="509"/>
    </location>
</feature>
<accession>A0A8J4XYA6</accession>
<keyword evidence="4" id="KW-0479">Metal-binding</keyword>
<comment type="caution">
    <text evidence="12">The sequence shown here is derived from an EMBL/GenBank/DDBJ whole genome shotgun (WGS) entry which is preliminary data.</text>
</comment>
<dbReference type="PROSITE" id="PS00518">
    <property type="entry name" value="ZF_RING_1"/>
    <property type="match status" value="1"/>
</dbReference>
<dbReference type="GO" id="GO:0061630">
    <property type="term" value="F:ubiquitin protein ligase activity"/>
    <property type="evidence" value="ECO:0007669"/>
    <property type="project" value="UniProtKB-EC"/>
</dbReference>
<dbReference type="SMART" id="SM00184">
    <property type="entry name" value="RING"/>
    <property type="match status" value="1"/>
</dbReference>
<evidence type="ECO:0000256" key="4">
    <source>
        <dbReference type="ARBA" id="ARBA00022723"/>
    </source>
</evidence>
<dbReference type="InterPro" id="IPR013083">
    <property type="entry name" value="Znf_RING/FYVE/PHD"/>
</dbReference>
<protein>
    <recommendedName>
        <fullName evidence="2">RING-type E3 ubiquitin transferase</fullName>
        <ecNumber evidence="2">2.3.2.27</ecNumber>
    </recommendedName>
</protein>
<dbReference type="GO" id="GO:0000209">
    <property type="term" value="P:protein polyubiquitination"/>
    <property type="evidence" value="ECO:0007669"/>
    <property type="project" value="TreeGrafter"/>
</dbReference>
<feature type="region of interest" description="Disordered" evidence="10">
    <location>
        <begin position="466"/>
        <end position="526"/>
    </location>
</feature>
<dbReference type="PANTHER" id="PTHR46077">
    <property type="entry name" value="E3 UBIQUITIN-PROTEIN LIGASE TOPORS"/>
    <property type="match status" value="1"/>
</dbReference>